<dbReference type="Proteomes" id="UP000314986">
    <property type="component" value="Unassembled WGS sequence"/>
</dbReference>
<dbReference type="PANTHER" id="PTHR46670">
    <property type="entry name" value="ENDO/EXONUCLEASE/PHOSPHATASE DOMAIN-CONTAINING PROTEIN"/>
    <property type="match status" value="1"/>
</dbReference>
<dbReference type="Pfam" id="PF00078">
    <property type="entry name" value="RVT_1"/>
    <property type="match status" value="1"/>
</dbReference>
<dbReference type="SUPFAM" id="SSF56672">
    <property type="entry name" value="DNA/RNA polymerases"/>
    <property type="match status" value="1"/>
</dbReference>
<reference evidence="3" key="4">
    <citation type="submission" date="2025-08" db="UniProtKB">
        <authorList>
            <consortium name="Ensembl"/>
        </authorList>
    </citation>
    <scope>IDENTIFICATION</scope>
</reference>
<proteinExistence type="predicted"/>
<dbReference type="InterPro" id="IPR000477">
    <property type="entry name" value="RT_dom"/>
</dbReference>
<evidence type="ECO:0000313" key="3">
    <source>
        <dbReference type="Ensembl" id="ENSCMIP00000040775.1"/>
    </source>
</evidence>
<dbReference type="GeneTree" id="ENSGT01010000222343"/>
<reference evidence="4" key="2">
    <citation type="journal article" date="2007" name="PLoS Biol.">
        <title>Survey sequencing and comparative analysis of the elephant shark (Callorhinchus milii) genome.</title>
        <authorList>
            <person name="Venkatesh B."/>
            <person name="Kirkness E.F."/>
            <person name="Loh Y.H."/>
            <person name="Halpern A.L."/>
            <person name="Lee A.P."/>
            <person name="Johnson J."/>
            <person name="Dandona N."/>
            <person name="Viswanathan L.D."/>
            <person name="Tay A."/>
            <person name="Venter J.C."/>
            <person name="Strausberg R.L."/>
            <person name="Brenner S."/>
        </authorList>
    </citation>
    <scope>NUCLEOTIDE SEQUENCE [LARGE SCALE GENOMIC DNA]</scope>
</reference>
<evidence type="ECO:0000313" key="4">
    <source>
        <dbReference type="Proteomes" id="UP000314986"/>
    </source>
</evidence>
<keyword evidence="4" id="KW-1185">Reference proteome</keyword>
<dbReference type="InParanoid" id="A0A4W3K8G4"/>
<accession>A0A4W3K8G4</accession>
<dbReference type="PROSITE" id="PS50878">
    <property type="entry name" value="RT_POL"/>
    <property type="match status" value="1"/>
</dbReference>
<reference evidence="4" key="1">
    <citation type="journal article" date="2006" name="Science">
        <title>Ancient noncoding elements conserved in the human genome.</title>
        <authorList>
            <person name="Venkatesh B."/>
            <person name="Kirkness E.F."/>
            <person name="Loh Y.H."/>
            <person name="Halpern A.L."/>
            <person name="Lee A.P."/>
            <person name="Johnson J."/>
            <person name="Dandona N."/>
            <person name="Viswanathan L.D."/>
            <person name="Tay A."/>
            <person name="Venter J.C."/>
            <person name="Strausberg R.L."/>
            <person name="Brenner S."/>
        </authorList>
    </citation>
    <scope>NUCLEOTIDE SEQUENCE [LARGE SCALE GENOMIC DNA]</scope>
</reference>
<feature type="region of interest" description="Disordered" evidence="1">
    <location>
        <begin position="331"/>
        <end position="358"/>
    </location>
</feature>
<dbReference type="AlphaFoldDB" id="A0A4W3K8G4"/>
<dbReference type="SUPFAM" id="SSF56219">
    <property type="entry name" value="DNase I-like"/>
    <property type="match status" value="1"/>
</dbReference>
<protein>
    <recommendedName>
        <fullName evidence="2">Reverse transcriptase domain-containing protein</fullName>
    </recommendedName>
</protein>
<dbReference type="InterPro" id="IPR043502">
    <property type="entry name" value="DNA/RNA_pol_sf"/>
</dbReference>
<dbReference type="Ensembl" id="ENSCMIT00000041351.1">
    <property type="protein sequence ID" value="ENSCMIP00000040775.1"/>
    <property type="gene ID" value="ENSCMIG00000016999.1"/>
</dbReference>
<organism evidence="3 4">
    <name type="scientific">Callorhinchus milii</name>
    <name type="common">Ghost shark</name>
    <dbReference type="NCBI Taxonomy" id="7868"/>
    <lineage>
        <taxon>Eukaryota</taxon>
        <taxon>Metazoa</taxon>
        <taxon>Chordata</taxon>
        <taxon>Craniata</taxon>
        <taxon>Vertebrata</taxon>
        <taxon>Chondrichthyes</taxon>
        <taxon>Holocephali</taxon>
        <taxon>Chimaeriformes</taxon>
        <taxon>Callorhinchidae</taxon>
        <taxon>Callorhinchus</taxon>
    </lineage>
</organism>
<evidence type="ECO:0000259" key="2">
    <source>
        <dbReference type="PROSITE" id="PS50878"/>
    </source>
</evidence>
<reference evidence="3" key="5">
    <citation type="submission" date="2025-09" db="UniProtKB">
        <authorList>
            <consortium name="Ensembl"/>
        </authorList>
    </citation>
    <scope>IDENTIFICATION</scope>
</reference>
<sequence length="591" mass="64832">RGGGVALISRTPLALSPYSTGSFPSLEHLTLSHPSFLSLKILLLYRPPKASPTFISDISTLLTSLCLCSDRLIILGDFNLHFTPSCSISTDFSSLLSSLNLSLHINSPTHSHGHPLDLVITRGLSVSDVTITDKAISDHHFISFTTSTRLPTSTRPTTIFYRPWKKLPPQSLTDALESSELLSLWPSTLTDPSSPLSLLHNTLSSTLDTLAPITSRTVSYSRSSPWYTTHLRSLKSQVRAAECTCVKYGLTVHRQIWLDLLKIYRSTLASAKSSFYSRIILEAKNNPRLLFSTTTRLLRPPRHPAQVISSNLHCEEMLDFLESKIKGIRSAVTSPPTSTHHPPLPSHTPTPTHPPLHTFVPVSPPSVTELILSLKPTTCSPDPIPTPLLIAQLHFLAPHITDIINLSLSSGSVPISLKTAIITPTLKKPSLDASQLSSYRPISNLPFLSKVFERVVASQLRSFLSTHSLFEPLQSGFRAAHSTETALVKVTNDILTICDQGSLCLLVLLDLSAAFDTVDHAILLHRLSSHLNLQGTVLEWFRSYLSHHLHFVSTNGFSSTPRTVSCGVPQGSVLGPLLFTLYMLPLGDIIR</sequence>
<dbReference type="PANTHER" id="PTHR46670:SF3">
    <property type="entry name" value="ENDONUCLEASE_EXONUCLEASE_PHOSPHATASE DOMAIN-CONTAINING PROTEIN"/>
    <property type="match status" value="1"/>
</dbReference>
<dbReference type="Gene3D" id="3.60.10.10">
    <property type="entry name" value="Endonuclease/exonuclease/phosphatase"/>
    <property type="match status" value="1"/>
</dbReference>
<feature type="domain" description="Reverse transcriptase" evidence="2">
    <location>
        <begin position="406"/>
        <end position="591"/>
    </location>
</feature>
<name>A0A4W3K8G4_CALMI</name>
<evidence type="ECO:0000256" key="1">
    <source>
        <dbReference type="SAM" id="MobiDB-lite"/>
    </source>
</evidence>
<dbReference type="CDD" id="cd01650">
    <property type="entry name" value="RT_nLTR_like"/>
    <property type="match status" value="1"/>
</dbReference>
<reference evidence="4" key="3">
    <citation type="journal article" date="2014" name="Nature">
        <title>Elephant shark genome provides unique insights into gnathostome evolution.</title>
        <authorList>
            <consortium name="International Elephant Shark Genome Sequencing Consortium"/>
            <person name="Venkatesh B."/>
            <person name="Lee A.P."/>
            <person name="Ravi V."/>
            <person name="Maurya A.K."/>
            <person name="Lian M.M."/>
            <person name="Swann J.B."/>
            <person name="Ohta Y."/>
            <person name="Flajnik M.F."/>
            <person name="Sutoh Y."/>
            <person name="Kasahara M."/>
            <person name="Hoon S."/>
            <person name="Gangu V."/>
            <person name="Roy S.W."/>
            <person name="Irimia M."/>
            <person name="Korzh V."/>
            <person name="Kondrychyn I."/>
            <person name="Lim Z.W."/>
            <person name="Tay B.H."/>
            <person name="Tohari S."/>
            <person name="Kong K.W."/>
            <person name="Ho S."/>
            <person name="Lorente-Galdos B."/>
            <person name="Quilez J."/>
            <person name="Marques-Bonet T."/>
            <person name="Raney B.J."/>
            <person name="Ingham P.W."/>
            <person name="Tay A."/>
            <person name="Hillier L.W."/>
            <person name="Minx P."/>
            <person name="Boehm T."/>
            <person name="Wilson R.K."/>
            <person name="Brenner S."/>
            <person name="Warren W.C."/>
        </authorList>
    </citation>
    <scope>NUCLEOTIDE SEQUENCE [LARGE SCALE GENOMIC DNA]</scope>
</reference>
<dbReference type="InterPro" id="IPR036691">
    <property type="entry name" value="Endo/exonu/phosph_ase_sf"/>
</dbReference>
<dbReference type="OMA" id="NTEELCY"/>
<feature type="compositionally biased region" description="Pro residues" evidence="1">
    <location>
        <begin position="342"/>
        <end position="354"/>
    </location>
</feature>